<feature type="transmembrane region" description="Helical" evidence="2">
    <location>
        <begin position="73"/>
        <end position="99"/>
    </location>
</feature>
<feature type="domain" description="DUF4190" evidence="3">
    <location>
        <begin position="36"/>
        <end position="88"/>
    </location>
</feature>
<gene>
    <name evidence="4" type="ORF">NUM_48910</name>
</gene>
<evidence type="ECO:0000313" key="5">
    <source>
        <dbReference type="Proteomes" id="UP000614996"/>
    </source>
</evidence>
<dbReference type="Proteomes" id="UP000614996">
    <property type="component" value="Unassembled WGS sequence"/>
</dbReference>
<protein>
    <recommendedName>
        <fullName evidence="3">DUF4190 domain-containing protein</fullName>
    </recommendedName>
</protein>
<accession>A0A8J4AH77</accession>
<reference evidence="5" key="1">
    <citation type="journal article" date="2021" name="Int. J. Syst. Evol. Microbiol.">
        <title>Actinocatenispora comari sp. nov., an endophytic actinomycete isolated from aerial parts of Comarum salesowianum.</title>
        <authorList>
            <person name="Oyunbileg N."/>
            <person name="Iizaka Y."/>
            <person name="Hamada M."/>
            <person name="Davaapurev B.O."/>
            <person name="Fukumoto A."/>
            <person name="Tsetseg B."/>
            <person name="Kato F."/>
            <person name="Tamura T."/>
            <person name="Batkhuu J."/>
            <person name="Anzai Y."/>
        </authorList>
    </citation>
    <scope>NUCLEOTIDE SEQUENCE [LARGE SCALE GENOMIC DNA]</scope>
    <source>
        <strain evidence="5">NUM-2625</strain>
    </source>
</reference>
<keyword evidence="2" id="KW-0812">Transmembrane</keyword>
<dbReference type="EMBL" id="BOPO01000101">
    <property type="protein sequence ID" value="GIL29637.1"/>
    <property type="molecule type" value="Genomic_DNA"/>
</dbReference>
<organism evidence="4 5">
    <name type="scientific">Actinocatenispora comari</name>
    <dbReference type="NCBI Taxonomy" id="2807577"/>
    <lineage>
        <taxon>Bacteria</taxon>
        <taxon>Bacillati</taxon>
        <taxon>Actinomycetota</taxon>
        <taxon>Actinomycetes</taxon>
        <taxon>Micromonosporales</taxon>
        <taxon>Micromonosporaceae</taxon>
        <taxon>Actinocatenispora</taxon>
    </lineage>
</organism>
<keyword evidence="5" id="KW-1185">Reference proteome</keyword>
<comment type="caution">
    <text evidence="4">The sequence shown here is derived from an EMBL/GenBank/DDBJ whole genome shotgun (WGS) entry which is preliminary data.</text>
</comment>
<keyword evidence="2" id="KW-1133">Transmembrane helix</keyword>
<feature type="region of interest" description="Disordered" evidence="1">
    <location>
        <begin position="1"/>
        <end position="30"/>
    </location>
</feature>
<evidence type="ECO:0000256" key="1">
    <source>
        <dbReference type="SAM" id="MobiDB-lite"/>
    </source>
</evidence>
<feature type="transmembrane region" description="Helical" evidence="2">
    <location>
        <begin position="37"/>
        <end position="61"/>
    </location>
</feature>
<name>A0A8J4AH77_9ACTN</name>
<sequence length="101" mass="10226">MTYPPQPVSSGTGDPGQGEQTYGAPARPANDKMNPMAIVSLVFALTGCLSLFGIVAGVPALRQIKQDGGRGRPLAITGIVIGTVINGGALVLTGLSFLFGN</sequence>
<proteinExistence type="predicted"/>
<evidence type="ECO:0000259" key="3">
    <source>
        <dbReference type="Pfam" id="PF13828"/>
    </source>
</evidence>
<dbReference type="InterPro" id="IPR025241">
    <property type="entry name" value="DUF4190"/>
</dbReference>
<dbReference type="AlphaFoldDB" id="A0A8J4AH77"/>
<evidence type="ECO:0000256" key="2">
    <source>
        <dbReference type="SAM" id="Phobius"/>
    </source>
</evidence>
<dbReference type="RefSeq" id="WP_207127310.1">
    <property type="nucleotide sequence ID" value="NZ_BOPO01000101.1"/>
</dbReference>
<evidence type="ECO:0000313" key="4">
    <source>
        <dbReference type="EMBL" id="GIL29637.1"/>
    </source>
</evidence>
<keyword evidence="2" id="KW-0472">Membrane</keyword>
<dbReference type="Pfam" id="PF13828">
    <property type="entry name" value="DUF4190"/>
    <property type="match status" value="1"/>
</dbReference>